<gene>
    <name evidence="7" type="ORF">BN1095_470061</name>
    <name evidence="6" type="ORF">BN1096_620104</name>
    <name evidence="5" type="ORF">BN1097_250105</name>
</gene>
<evidence type="ECO:0000256" key="2">
    <source>
        <dbReference type="ARBA" id="ARBA00022679"/>
    </source>
</evidence>
<dbReference type="Gene3D" id="2.20.25.110">
    <property type="entry name" value="S-adenosyl-L-methionine-dependent methyltransferases"/>
    <property type="match status" value="1"/>
</dbReference>
<evidence type="ECO:0000313" key="6">
    <source>
        <dbReference type="EMBL" id="CDS87567.1"/>
    </source>
</evidence>
<evidence type="ECO:0000256" key="1">
    <source>
        <dbReference type="ARBA" id="ARBA00022603"/>
    </source>
</evidence>
<keyword evidence="2 5" id="KW-0808">Transferase</keyword>
<reference evidence="5" key="1">
    <citation type="submission" date="2014-07" db="EMBL/GenBank/DDBJ databases">
        <authorList>
            <person name="Monot Marc"/>
        </authorList>
    </citation>
    <scope>NUCLEOTIDE SEQUENCE</scope>
    <source>
        <strain evidence="7">7032989</strain>
        <strain evidence="5">7032994</strain>
    </source>
</reference>
<feature type="domain" description="Methyltransferase" evidence="4">
    <location>
        <begin position="71"/>
        <end position="164"/>
    </location>
</feature>
<sequence length="276" mass="32516">MLNKLCMYLERPELYKQSEINFWDDEYISKQLLKAHLDTNFEGASRNFNFIEDSVNWIVTVANPANYPKLLDLGCGPGLYAEKFAQKGYKVTGIDFSKRSINYAQNRNKETNLNVNYLFQSYLNMNYNEEFDLATLIYCDYGALSTENRRLLMEKIYDSLKPGGKLILDVFTINKYNNFEEIKYWEINEDGGFWSNEKYMCLQDNCKYNDYNTLEQTLVITEKDENVFYVWNHYFSKESFLLEVENIGFKSVEFFSNVKGEAYSDDSMTMGLVLQK</sequence>
<dbReference type="PANTHER" id="PTHR43464">
    <property type="entry name" value="METHYLTRANSFERASE"/>
    <property type="match status" value="1"/>
</dbReference>
<dbReference type="PANTHER" id="PTHR43464:SF19">
    <property type="entry name" value="UBIQUINONE BIOSYNTHESIS O-METHYLTRANSFERASE, MITOCHONDRIAL"/>
    <property type="match status" value="1"/>
</dbReference>
<dbReference type="GO" id="GO:0008168">
    <property type="term" value="F:methyltransferase activity"/>
    <property type="evidence" value="ECO:0007669"/>
    <property type="project" value="UniProtKB-KW"/>
</dbReference>
<dbReference type="EMBL" id="LK932360">
    <property type="protein sequence ID" value="CDS84212.1"/>
    <property type="molecule type" value="Genomic_DNA"/>
</dbReference>
<dbReference type="Gene3D" id="3.40.50.150">
    <property type="entry name" value="Vaccinia Virus protein VP39"/>
    <property type="match status" value="1"/>
</dbReference>
<dbReference type="InterPro" id="IPR041698">
    <property type="entry name" value="Methyltransf_25"/>
</dbReference>
<dbReference type="Pfam" id="PF13649">
    <property type="entry name" value="Methyltransf_25"/>
    <property type="match status" value="1"/>
</dbReference>
<dbReference type="EMBL" id="LK933149">
    <property type="protein sequence ID" value="CDT41937.1"/>
    <property type="molecule type" value="Genomic_DNA"/>
</dbReference>
<protein>
    <submittedName>
        <fullName evidence="5">Putative SAM-dependent methyltransferase</fullName>
    </submittedName>
</protein>
<dbReference type="InterPro" id="IPR029063">
    <property type="entry name" value="SAM-dependent_MTases_sf"/>
</dbReference>
<accession>A0A069A0L1</accession>
<dbReference type="GO" id="GO:0032259">
    <property type="term" value="P:methylation"/>
    <property type="evidence" value="ECO:0007669"/>
    <property type="project" value="UniProtKB-KW"/>
</dbReference>
<dbReference type="SUPFAM" id="SSF53335">
    <property type="entry name" value="S-adenosyl-L-methionine-dependent methyltransferases"/>
    <property type="match status" value="1"/>
</dbReference>
<dbReference type="RefSeq" id="WP_025782683.1">
    <property type="nucleotide sequence ID" value="NZ_BBYB01000071.1"/>
</dbReference>
<dbReference type="EMBL" id="LK932516">
    <property type="protein sequence ID" value="CDS87567.1"/>
    <property type="molecule type" value="Genomic_DNA"/>
</dbReference>
<dbReference type="CDD" id="cd02440">
    <property type="entry name" value="AdoMet_MTases"/>
    <property type="match status" value="1"/>
</dbReference>
<keyword evidence="3" id="KW-0949">S-adenosyl-L-methionine</keyword>
<evidence type="ECO:0000313" key="7">
    <source>
        <dbReference type="EMBL" id="CDT41937.1"/>
    </source>
</evidence>
<dbReference type="AlphaFoldDB" id="A0A069A0L1"/>
<organism evidence="5">
    <name type="scientific">Clostridioides difficile</name>
    <name type="common">Peptoclostridium difficile</name>
    <dbReference type="NCBI Taxonomy" id="1496"/>
    <lineage>
        <taxon>Bacteria</taxon>
        <taxon>Bacillati</taxon>
        <taxon>Bacillota</taxon>
        <taxon>Clostridia</taxon>
        <taxon>Peptostreptococcales</taxon>
        <taxon>Peptostreptococcaceae</taxon>
        <taxon>Clostridioides</taxon>
    </lineage>
</organism>
<evidence type="ECO:0000313" key="5">
    <source>
        <dbReference type="EMBL" id="CDS84212.1"/>
    </source>
</evidence>
<name>A0A069A0L1_CLODI</name>
<keyword evidence="1 5" id="KW-0489">Methyltransferase</keyword>
<proteinExistence type="predicted"/>
<evidence type="ECO:0000256" key="3">
    <source>
        <dbReference type="ARBA" id="ARBA00022691"/>
    </source>
</evidence>
<evidence type="ECO:0000259" key="4">
    <source>
        <dbReference type="Pfam" id="PF13649"/>
    </source>
</evidence>